<sequence>MESPDSVPVMQVPMQMMALEKNSSSTQNENGPPGHKRLVGILVRANEEDSRGIRHDDSELGTDDHACLPLCSFAHACEGRSPQAGTPEIANVTQARPCGIRHMAGLDTHRAGFCWVTGRDSGSRMNWRGHHRLLPG</sequence>
<dbReference type="AlphaFoldDB" id="A0A6V7PXJ8"/>
<reference evidence="1" key="1">
    <citation type="submission" date="2020-07" db="EMBL/GenBank/DDBJ databases">
        <authorList>
            <person name="Lin J."/>
        </authorList>
    </citation>
    <scope>NUCLEOTIDE SEQUENCE</scope>
</reference>
<name>A0A6V7PXJ8_ANACO</name>
<protein>
    <submittedName>
        <fullName evidence="1">Uncharacterized protein</fullName>
    </submittedName>
</protein>
<proteinExistence type="predicted"/>
<accession>A0A6V7PXJ8</accession>
<dbReference type="EMBL" id="LR862153">
    <property type="protein sequence ID" value="CAD1835501.1"/>
    <property type="molecule type" value="Genomic_DNA"/>
</dbReference>
<evidence type="ECO:0000313" key="1">
    <source>
        <dbReference type="EMBL" id="CAD1835501.1"/>
    </source>
</evidence>
<organism evidence="1">
    <name type="scientific">Ananas comosus var. bracteatus</name>
    <name type="common">red pineapple</name>
    <dbReference type="NCBI Taxonomy" id="296719"/>
    <lineage>
        <taxon>Eukaryota</taxon>
        <taxon>Viridiplantae</taxon>
        <taxon>Streptophyta</taxon>
        <taxon>Embryophyta</taxon>
        <taxon>Tracheophyta</taxon>
        <taxon>Spermatophyta</taxon>
        <taxon>Magnoliopsida</taxon>
        <taxon>Liliopsida</taxon>
        <taxon>Poales</taxon>
        <taxon>Bromeliaceae</taxon>
        <taxon>Bromelioideae</taxon>
        <taxon>Ananas</taxon>
    </lineage>
</organism>
<gene>
    <name evidence="1" type="ORF">CB5_LOCUS18712</name>
</gene>